<sequence length="318" mass="34404">MLLKNKNKLILSLIFFFLILSLTMFAFAVEEENINEQLEQLKNILNSSSYYSAFQTTMLLKSAQDLLEAGISFPDTRGIIENSVAKTIDAYSVKKVFDILLETKNDSLPTEPLINKINEGLAKNVNKNIIISVISTKAENLKQANEILTAAQQEGLEINGSEEIVEILADSLENDVPQESLSWLLKTGTKEGRSIEEITEISEELSYLSLMASDSGLSTEKISLLFKKAIDNSSNTADICENIKENLESEISTAKIGSGGVKPSTTLGSGTSPTSLTGNETTSGETPTEEAGEAPTETGGAPEPSTPPEEETPSPPEY</sequence>
<proteinExistence type="predicted"/>
<evidence type="ECO:0000313" key="3">
    <source>
        <dbReference type="EMBL" id="PJB57117.1"/>
    </source>
</evidence>
<feature type="region of interest" description="Disordered" evidence="1">
    <location>
        <begin position="255"/>
        <end position="318"/>
    </location>
</feature>
<feature type="compositionally biased region" description="Low complexity" evidence="1">
    <location>
        <begin position="293"/>
        <end position="303"/>
    </location>
</feature>
<accession>A0A2M7PQ17</accession>
<evidence type="ECO:0000313" key="5">
    <source>
        <dbReference type="Proteomes" id="UP000230646"/>
    </source>
</evidence>
<dbReference type="EMBL" id="PFTV01000084">
    <property type="protein sequence ID" value="PJB57117.1"/>
    <property type="molecule type" value="Genomic_DNA"/>
</dbReference>
<dbReference type="AlphaFoldDB" id="A0A2M7PQ17"/>
<organism evidence="2 5">
    <name type="scientific">Candidatus Infernicultor aquiphilus</name>
    <dbReference type="NCBI Taxonomy" id="1805029"/>
    <lineage>
        <taxon>Bacteria</taxon>
        <taxon>Pseudomonadati</taxon>
        <taxon>Atribacterota</taxon>
        <taxon>Candidatus Phoenicimicrobiia</taxon>
        <taxon>Candidatus Pheonicimicrobiales</taxon>
        <taxon>Candidatus Phoenicimicrobiaceae</taxon>
        <taxon>Candidatus Infernicultor</taxon>
    </lineage>
</organism>
<accession>A0A2M8CDG6</accession>
<dbReference type="EMBL" id="PFKO01000238">
    <property type="protein sequence ID" value="PIY32276.1"/>
    <property type="molecule type" value="Genomic_DNA"/>
</dbReference>
<reference evidence="4 5" key="1">
    <citation type="submission" date="2017-09" db="EMBL/GenBank/DDBJ databases">
        <title>Depth-based differentiation of microbial function through sediment-hosted aquifers and enrichment of novel symbionts in the deep terrestrial subsurface.</title>
        <authorList>
            <person name="Probst A.J."/>
            <person name="Ladd B."/>
            <person name="Jarett J.K."/>
            <person name="Geller-Mcgrath D.E."/>
            <person name="Sieber C.M."/>
            <person name="Emerson J.B."/>
            <person name="Anantharaman K."/>
            <person name="Thomas B.C."/>
            <person name="Malmstrom R."/>
            <person name="Stieglmeier M."/>
            <person name="Klingl A."/>
            <person name="Woyke T."/>
            <person name="Ryan C.M."/>
            <person name="Banfield J.F."/>
        </authorList>
    </citation>
    <scope>NUCLEOTIDE SEQUENCE [LARGE SCALE GENOMIC DNA]</scope>
    <source>
        <strain evidence="2">CG_4_10_14_3_um_filter_34_13</strain>
        <strain evidence="3">CG_4_9_14_3_um_filter_33_16</strain>
    </source>
</reference>
<comment type="caution">
    <text evidence="2">The sequence shown here is derived from an EMBL/GenBank/DDBJ whole genome shotgun (WGS) entry which is preliminary data.</text>
</comment>
<feature type="compositionally biased region" description="Low complexity" evidence="1">
    <location>
        <begin position="263"/>
        <end position="286"/>
    </location>
</feature>
<dbReference type="Proteomes" id="UP000228560">
    <property type="component" value="Unassembled WGS sequence"/>
</dbReference>
<dbReference type="RefSeq" id="WP_406607748.1">
    <property type="nucleotide sequence ID" value="NZ_PFKO01000238.1"/>
</dbReference>
<evidence type="ECO:0000313" key="4">
    <source>
        <dbReference type="Proteomes" id="UP000228560"/>
    </source>
</evidence>
<evidence type="ECO:0000313" key="2">
    <source>
        <dbReference type="EMBL" id="PIY32276.1"/>
    </source>
</evidence>
<name>A0A2M7PQ17_9BACT</name>
<dbReference type="Proteomes" id="UP000230646">
    <property type="component" value="Unassembled WGS sequence"/>
</dbReference>
<protein>
    <submittedName>
        <fullName evidence="2">Uncharacterized protein</fullName>
    </submittedName>
</protein>
<evidence type="ECO:0000256" key="1">
    <source>
        <dbReference type="SAM" id="MobiDB-lite"/>
    </source>
</evidence>
<gene>
    <name evidence="3" type="ORF">CO097_03340</name>
    <name evidence="2" type="ORF">COZ07_06290</name>
</gene>